<gene>
    <name evidence="1" type="ORF">ACFOND_02045</name>
</gene>
<keyword evidence="2" id="KW-1185">Reference proteome</keyword>
<sequence>MSDTSERIARDFFSRDPEEQQDLLQNTWCNKCQEVDLGMVNPVEYEFMERIFIDGECAKCGEVTTTEIVYEDENDLGNE</sequence>
<evidence type="ECO:0000313" key="1">
    <source>
        <dbReference type="EMBL" id="MFC3700405.1"/>
    </source>
</evidence>
<dbReference type="EMBL" id="JBHRYN010000005">
    <property type="protein sequence ID" value="MFC3700405.1"/>
    <property type="molecule type" value="Genomic_DNA"/>
</dbReference>
<dbReference type="Proteomes" id="UP001595710">
    <property type="component" value="Unassembled WGS sequence"/>
</dbReference>
<protein>
    <submittedName>
        <fullName evidence="1">Uncharacterized protein</fullName>
    </submittedName>
</protein>
<accession>A0ABV7WR41</accession>
<dbReference type="RefSeq" id="WP_290281727.1">
    <property type="nucleotide sequence ID" value="NZ_JAUFQI010000001.1"/>
</dbReference>
<proteinExistence type="predicted"/>
<comment type="caution">
    <text evidence="1">The sequence shown here is derived from an EMBL/GenBank/DDBJ whole genome shotgun (WGS) entry which is preliminary data.</text>
</comment>
<evidence type="ECO:0000313" key="2">
    <source>
        <dbReference type="Proteomes" id="UP001595710"/>
    </source>
</evidence>
<reference evidence="2" key="1">
    <citation type="journal article" date="2019" name="Int. J. Syst. Evol. Microbiol.">
        <title>The Global Catalogue of Microorganisms (GCM) 10K type strain sequencing project: providing services to taxonomists for standard genome sequencing and annotation.</title>
        <authorList>
            <consortium name="The Broad Institute Genomics Platform"/>
            <consortium name="The Broad Institute Genome Sequencing Center for Infectious Disease"/>
            <person name="Wu L."/>
            <person name="Ma J."/>
        </authorList>
    </citation>
    <scope>NUCLEOTIDE SEQUENCE [LARGE SCALE GENOMIC DNA]</scope>
    <source>
        <strain evidence="2">CECT 8288</strain>
    </source>
</reference>
<name>A0ABV7WR41_9GAMM</name>
<organism evidence="1 2">
    <name type="scientific">Reinekea marina</name>
    <dbReference type="NCBI Taxonomy" id="1310421"/>
    <lineage>
        <taxon>Bacteria</taxon>
        <taxon>Pseudomonadati</taxon>
        <taxon>Pseudomonadota</taxon>
        <taxon>Gammaproteobacteria</taxon>
        <taxon>Oceanospirillales</taxon>
        <taxon>Saccharospirillaceae</taxon>
        <taxon>Reinekea</taxon>
    </lineage>
</organism>